<dbReference type="InterPro" id="IPR008990">
    <property type="entry name" value="Elect_transpt_acc-like_dom_sf"/>
</dbReference>
<accession>A0A330GV88</accession>
<dbReference type="EMBL" id="QMBQ01000002">
    <property type="protein sequence ID" value="RAZ78447.1"/>
    <property type="molecule type" value="Genomic_DNA"/>
</dbReference>
<dbReference type="InterPro" id="IPR023808">
    <property type="entry name" value="Nitrile_Hydratase_acc_put"/>
</dbReference>
<organism evidence="1 2">
    <name type="scientific">Mesorhizobium atlanticum</name>
    <dbReference type="NCBI Taxonomy" id="2233532"/>
    <lineage>
        <taxon>Bacteria</taxon>
        <taxon>Pseudomonadati</taxon>
        <taxon>Pseudomonadota</taxon>
        <taxon>Alphaproteobacteria</taxon>
        <taxon>Hyphomicrobiales</taxon>
        <taxon>Phyllobacteriaceae</taxon>
        <taxon>Mesorhizobium</taxon>
    </lineage>
</organism>
<dbReference type="OrthoDB" id="9811616at2"/>
<dbReference type="NCBIfam" id="TIGR03889">
    <property type="entry name" value="nitrile_acc"/>
    <property type="match status" value="1"/>
</dbReference>
<dbReference type="Proteomes" id="UP000251956">
    <property type="component" value="Unassembled WGS sequence"/>
</dbReference>
<comment type="caution">
    <text evidence="1">The sequence shown here is derived from an EMBL/GenBank/DDBJ whole genome shotgun (WGS) entry which is preliminary data.</text>
</comment>
<dbReference type="Gene3D" id="1.10.472.20">
    <property type="entry name" value="Nitrile hydratase, beta subunit"/>
    <property type="match status" value="1"/>
</dbReference>
<evidence type="ECO:0000313" key="2">
    <source>
        <dbReference type="Proteomes" id="UP000251956"/>
    </source>
</evidence>
<sequence>MAARARSSHFAASTPFLTPTWPATDLPSHFTRCRFLLPTCGWGQRAARTTSILIFGRAILSEPEAALLPREPKPGSTVFAVPWHAEALGIANALIQSGMYSQVEWANALAAEIRRFAVAAEPDTEETYYQAVLAALERLVGEKSPETGGSLVTRVEAWRRAYLNTPHGQPVTLAAATGPAADH</sequence>
<gene>
    <name evidence="1" type="ORF">DPM35_07735</name>
</gene>
<name>A0A330GV88_9HYPH</name>
<dbReference type="AlphaFoldDB" id="A0A330GV88"/>
<keyword evidence="2" id="KW-1185">Reference proteome</keyword>
<reference evidence="2" key="1">
    <citation type="submission" date="2018-06" db="EMBL/GenBank/DDBJ databases">
        <authorList>
            <person name="Helene L.C."/>
            <person name="Dall'Agnol R."/>
            <person name="Delamuta J.R."/>
            <person name="Hungria M."/>
        </authorList>
    </citation>
    <scope>NUCLEOTIDE SEQUENCE [LARGE SCALE GENOMIC DNA]</scope>
    <source>
        <strain evidence="2">CNPSo 3140</strain>
    </source>
</reference>
<proteinExistence type="predicted"/>
<protein>
    <submittedName>
        <fullName evidence="1">Nitrile hydratase accessory protein</fullName>
    </submittedName>
</protein>
<dbReference type="SUPFAM" id="SSF50090">
    <property type="entry name" value="Electron transport accessory proteins"/>
    <property type="match status" value="1"/>
</dbReference>
<dbReference type="InterPro" id="IPR042262">
    <property type="entry name" value="CN_hydtase_beta_C"/>
</dbReference>
<evidence type="ECO:0000313" key="1">
    <source>
        <dbReference type="EMBL" id="RAZ78447.1"/>
    </source>
</evidence>
<reference evidence="1 2" key="2">
    <citation type="submission" date="2018-07" db="EMBL/GenBank/DDBJ databases">
        <title>Diversity of Mesorhizobium strains in Brazil.</title>
        <authorList>
            <person name="Helene L.C.F."/>
            <person name="Dall'Agnol R."/>
            <person name="Delamuta J.R.M."/>
            <person name="Hungria M."/>
        </authorList>
    </citation>
    <scope>NUCLEOTIDE SEQUENCE [LARGE SCALE GENOMIC DNA]</scope>
    <source>
        <strain evidence="1 2">CNPSo 3140</strain>
    </source>
</reference>